<feature type="domain" description="Helicase Helix-turn-helix" evidence="1">
    <location>
        <begin position="247"/>
        <end position="334"/>
    </location>
</feature>
<proteinExistence type="predicted"/>
<name>A0A9D9H8C6_9LACO</name>
<evidence type="ECO:0000313" key="2">
    <source>
        <dbReference type="EMBL" id="MBO8441871.1"/>
    </source>
</evidence>
<sequence length="346" mass="40476">MTILNKEILLTQFDHIQSRKIKVIYHNLIGRKTVSNLFWSLRYGLLSWRHVFPGLSKQKFYESVSSLKSNFIMFANEEVLSKDNNLKLKQTIDQLFPEKNRQICQYCNINELIELLLLTIQALSEKSYGESSYLPLSASNYNRQLVHYWYQKNDTAFLINSVKNTLFDWLNSISELDATVFTSKLVGYNHPGYVNNVIADQLNIPIQYIDLIQLNNWCGLIKYICTNGGILATLINILMKKDILSSSTKKSLILLKKGYSINTILQLQKIKLSTFNEHILESAILLPFKKFNYDQFINSDLLHNLIKIEPSNIDKWDYKLAKKELKINFFIFRLSQIYLTKQKYEN</sequence>
<dbReference type="Proteomes" id="UP000823614">
    <property type="component" value="Unassembled WGS sequence"/>
</dbReference>
<comment type="caution">
    <text evidence="2">The sequence shown here is derived from an EMBL/GenBank/DDBJ whole genome shotgun (WGS) entry which is preliminary data.</text>
</comment>
<protein>
    <recommendedName>
        <fullName evidence="1">Helicase Helix-turn-helix domain-containing protein</fullName>
    </recommendedName>
</protein>
<dbReference type="InterPro" id="IPR029491">
    <property type="entry name" value="Helicase_HTH"/>
</dbReference>
<dbReference type="Pfam" id="PF14493">
    <property type="entry name" value="HTH_40"/>
    <property type="match status" value="1"/>
</dbReference>
<reference evidence="2" key="1">
    <citation type="submission" date="2020-10" db="EMBL/GenBank/DDBJ databases">
        <authorList>
            <person name="Gilroy R."/>
        </authorList>
    </citation>
    <scope>NUCLEOTIDE SEQUENCE</scope>
    <source>
        <strain evidence="2">C6-149</strain>
    </source>
</reference>
<reference evidence="2" key="2">
    <citation type="journal article" date="2021" name="PeerJ">
        <title>Extensive microbial diversity within the chicken gut microbiome revealed by metagenomics and culture.</title>
        <authorList>
            <person name="Gilroy R."/>
            <person name="Ravi A."/>
            <person name="Getino M."/>
            <person name="Pursley I."/>
            <person name="Horton D.L."/>
            <person name="Alikhan N.F."/>
            <person name="Baker D."/>
            <person name="Gharbi K."/>
            <person name="Hall N."/>
            <person name="Watson M."/>
            <person name="Adriaenssens E.M."/>
            <person name="Foster-Nyarko E."/>
            <person name="Jarju S."/>
            <person name="Secka A."/>
            <person name="Antonio M."/>
            <person name="Oren A."/>
            <person name="Chaudhuri R.R."/>
            <person name="La Ragione R."/>
            <person name="Hildebrand F."/>
            <person name="Pallen M.J."/>
        </authorList>
    </citation>
    <scope>NUCLEOTIDE SEQUENCE</scope>
    <source>
        <strain evidence="2">C6-149</strain>
    </source>
</reference>
<evidence type="ECO:0000259" key="1">
    <source>
        <dbReference type="Pfam" id="PF14493"/>
    </source>
</evidence>
<evidence type="ECO:0000313" key="3">
    <source>
        <dbReference type="Proteomes" id="UP000823614"/>
    </source>
</evidence>
<dbReference type="AlphaFoldDB" id="A0A9D9H8C6"/>
<accession>A0A9D9H8C6</accession>
<organism evidence="2 3">
    <name type="scientific">Candidatus Gallilactobacillus intestinavium</name>
    <dbReference type="NCBI Taxonomy" id="2840838"/>
    <lineage>
        <taxon>Bacteria</taxon>
        <taxon>Bacillati</taxon>
        <taxon>Bacillota</taxon>
        <taxon>Bacilli</taxon>
        <taxon>Lactobacillales</taxon>
        <taxon>Lactobacillaceae</taxon>
        <taxon>Lactobacillaceae incertae sedis</taxon>
        <taxon>Candidatus Gallilactobacillus</taxon>
    </lineage>
</organism>
<gene>
    <name evidence="2" type="ORF">IAA89_05525</name>
</gene>
<dbReference type="EMBL" id="JADIMP010000089">
    <property type="protein sequence ID" value="MBO8441871.1"/>
    <property type="molecule type" value="Genomic_DNA"/>
</dbReference>